<dbReference type="PANTHER" id="PTHR46148:SF52">
    <property type="entry name" value="OS04G0603800 PROTEIN"/>
    <property type="match status" value="1"/>
</dbReference>
<comment type="caution">
    <text evidence="2">The sequence shown here is derived from an EMBL/GenBank/DDBJ whole genome shotgun (WGS) entry which is preliminary data.</text>
</comment>
<sequence>MRFFGPFKILARVGAVAYKLELPAEARIHNVFHVSQLKLFKGTPREQYLPLPLTTIESGPIIMPSKLLQAITLLKGNQKVPQVLVQWEGTDEAETTYENVVEFQANFPNFNLEDKVVLKGDAIVMISDKVKLLEGKNDSIETAQQRGIFAKSHVSTMGLTSWASEAVGPNSLIKSLFPVIKPRVRQIIHLMRCSPIADHGDANKINDDTVVPIITLTLKRSHAFLARVLVISCALNVHAIDKKKMDGGFQSSIADKGLSHISSSPAHRRWYRSSEVNRRFNPIVKSCPTPEAILGKNRKKPPTTSHVGGPPLLMFLNCGKWRFLRSYCRSLTKEEFLKIQVDLATTRAYTSLEVVEEHKKVFHWFRSYNVMTTSNSDNSSFDKDSIWTMSGEASEPTYNMIIPPIPLRME</sequence>
<accession>A0A445I3H8</accession>
<organism evidence="2 3">
    <name type="scientific">Glycine soja</name>
    <name type="common">Wild soybean</name>
    <dbReference type="NCBI Taxonomy" id="3848"/>
    <lineage>
        <taxon>Eukaryota</taxon>
        <taxon>Viridiplantae</taxon>
        <taxon>Streptophyta</taxon>
        <taxon>Embryophyta</taxon>
        <taxon>Tracheophyta</taxon>
        <taxon>Spermatophyta</taxon>
        <taxon>Magnoliopsida</taxon>
        <taxon>eudicotyledons</taxon>
        <taxon>Gunneridae</taxon>
        <taxon>Pentapetalae</taxon>
        <taxon>rosids</taxon>
        <taxon>fabids</taxon>
        <taxon>Fabales</taxon>
        <taxon>Fabaceae</taxon>
        <taxon>Papilionoideae</taxon>
        <taxon>50 kb inversion clade</taxon>
        <taxon>NPAAA clade</taxon>
        <taxon>indigoferoid/millettioid clade</taxon>
        <taxon>Phaseoleae</taxon>
        <taxon>Glycine</taxon>
        <taxon>Glycine subgen. Soja</taxon>
    </lineage>
</organism>
<gene>
    <name evidence="2" type="ORF">D0Y65_030021</name>
</gene>
<dbReference type="PANTHER" id="PTHR46148">
    <property type="entry name" value="CHROMO DOMAIN-CONTAINING PROTEIN"/>
    <property type="match status" value="1"/>
</dbReference>
<feature type="domain" description="Tf2-1-like SH3-like" evidence="1">
    <location>
        <begin position="2"/>
        <end position="40"/>
    </location>
</feature>
<dbReference type="AlphaFoldDB" id="A0A445I3H8"/>
<name>A0A445I3H8_GLYSO</name>
<evidence type="ECO:0000259" key="1">
    <source>
        <dbReference type="Pfam" id="PF24626"/>
    </source>
</evidence>
<reference evidence="2 3" key="1">
    <citation type="submission" date="2018-09" db="EMBL/GenBank/DDBJ databases">
        <title>A high-quality reference genome of wild soybean provides a powerful tool to mine soybean genomes.</title>
        <authorList>
            <person name="Xie M."/>
            <person name="Chung C.Y.L."/>
            <person name="Li M.-W."/>
            <person name="Wong F.-L."/>
            <person name="Chan T.-F."/>
            <person name="Lam H.-M."/>
        </authorList>
    </citation>
    <scope>NUCLEOTIDE SEQUENCE [LARGE SCALE GENOMIC DNA]</scope>
    <source>
        <strain evidence="3">cv. W05</strain>
        <tissue evidence="2">Hypocotyl of etiolated seedlings</tissue>
    </source>
</reference>
<dbReference type="EMBL" id="QZWG01000011">
    <property type="protein sequence ID" value="RZB80104.1"/>
    <property type="molecule type" value="Genomic_DNA"/>
</dbReference>
<dbReference type="InterPro" id="IPR056924">
    <property type="entry name" value="SH3_Tf2-1"/>
</dbReference>
<evidence type="ECO:0000313" key="2">
    <source>
        <dbReference type="EMBL" id="RZB80104.1"/>
    </source>
</evidence>
<proteinExistence type="predicted"/>
<protein>
    <recommendedName>
        <fullName evidence="1">Tf2-1-like SH3-like domain-containing protein</fullName>
    </recommendedName>
</protein>
<evidence type="ECO:0000313" key="3">
    <source>
        <dbReference type="Proteomes" id="UP000289340"/>
    </source>
</evidence>
<keyword evidence="3" id="KW-1185">Reference proteome</keyword>
<dbReference type="Pfam" id="PF24626">
    <property type="entry name" value="SH3_Tf2-1"/>
    <property type="match status" value="1"/>
</dbReference>
<dbReference type="Proteomes" id="UP000289340">
    <property type="component" value="Chromosome 11"/>
</dbReference>